<dbReference type="Pfam" id="PF06439">
    <property type="entry name" value="3keto-disac_hyd"/>
    <property type="match status" value="1"/>
</dbReference>
<dbReference type="PANTHER" id="PTHR43606">
    <property type="entry name" value="PHOSPHATASE, PUTATIVE (AFU_ORTHOLOGUE AFUA_6G08710)-RELATED"/>
    <property type="match status" value="1"/>
</dbReference>
<protein>
    <submittedName>
        <fullName evidence="3">PhoD-like phosphatase</fullName>
    </submittedName>
</protein>
<organism evidence="3 4">
    <name type="scientific">Roseimaritima multifibrata</name>
    <dbReference type="NCBI Taxonomy" id="1930274"/>
    <lineage>
        <taxon>Bacteria</taxon>
        <taxon>Pseudomonadati</taxon>
        <taxon>Planctomycetota</taxon>
        <taxon>Planctomycetia</taxon>
        <taxon>Pirellulales</taxon>
        <taxon>Pirellulaceae</taxon>
        <taxon>Roseimaritima</taxon>
    </lineage>
</organism>
<reference evidence="3 4" key="1">
    <citation type="submission" date="2019-02" db="EMBL/GenBank/DDBJ databases">
        <title>Deep-cultivation of Planctomycetes and their phenomic and genomic characterization uncovers novel biology.</title>
        <authorList>
            <person name="Wiegand S."/>
            <person name="Jogler M."/>
            <person name="Boedeker C."/>
            <person name="Pinto D."/>
            <person name="Vollmers J."/>
            <person name="Rivas-Marin E."/>
            <person name="Kohn T."/>
            <person name="Peeters S.H."/>
            <person name="Heuer A."/>
            <person name="Rast P."/>
            <person name="Oberbeckmann S."/>
            <person name="Bunk B."/>
            <person name="Jeske O."/>
            <person name="Meyerdierks A."/>
            <person name="Storesund J.E."/>
            <person name="Kallscheuer N."/>
            <person name="Luecker S."/>
            <person name="Lage O.M."/>
            <person name="Pohl T."/>
            <person name="Merkel B.J."/>
            <person name="Hornburger P."/>
            <person name="Mueller R.-W."/>
            <person name="Bruemmer F."/>
            <person name="Labrenz M."/>
            <person name="Spormann A.M."/>
            <person name="Op den Camp H."/>
            <person name="Overmann J."/>
            <person name="Amann R."/>
            <person name="Jetten M.S.M."/>
            <person name="Mascher T."/>
            <person name="Medema M.H."/>
            <person name="Devos D.P."/>
            <person name="Kaster A.-K."/>
            <person name="Ovreas L."/>
            <person name="Rohde M."/>
            <person name="Galperin M.Y."/>
            <person name="Jogler C."/>
        </authorList>
    </citation>
    <scope>NUCLEOTIDE SEQUENCE [LARGE SCALE GENOMIC DNA]</scope>
    <source>
        <strain evidence="3 4">FF011L</strain>
    </source>
</reference>
<dbReference type="PANTHER" id="PTHR43606:SF1">
    <property type="entry name" value="PHOD-LIKE PHOSPHATASE METALLOPHOSPHATASE DOMAIN-CONTAINING PROTEIN"/>
    <property type="match status" value="1"/>
</dbReference>
<dbReference type="Gene3D" id="2.60.120.560">
    <property type="entry name" value="Exo-inulinase, domain 1"/>
    <property type="match status" value="1"/>
</dbReference>
<evidence type="ECO:0000259" key="1">
    <source>
        <dbReference type="Pfam" id="PF06439"/>
    </source>
</evidence>
<gene>
    <name evidence="3" type="ORF">FF011L_43390</name>
</gene>
<dbReference type="EMBL" id="CP036262">
    <property type="protein sequence ID" value="QDS95542.1"/>
    <property type="molecule type" value="Genomic_DNA"/>
</dbReference>
<dbReference type="InterPro" id="IPR038607">
    <property type="entry name" value="PhoD-like_sf"/>
</dbReference>
<feature type="domain" description="PhoD-like phosphatase metallophosphatase" evidence="2">
    <location>
        <begin position="451"/>
        <end position="697"/>
    </location>
</feature>
<dbReference type="Pfam" id="PF09423">
    <property type="entry name" value="PhoD"/>
    <property type="match status" value="1"/>
</dbReference>
<accession>A0A517MKY7</accession>
<name>A0A517MKY7_9BACT</name>
<dbReference type="GO" id="GO:0016787">
    <property type="term" value="F:hydrolase activity"/>
    <property type="evidence" value="ECO:0007669"/>
    <property type="project" value="InterPro"/>
</dbReference>
<proteinExistence type="predicted"/>
<keyword evidence="4" id="KW-1185">Reference proteome</keyword>
<dbReference type="AlphaFoldDB" id="A0A517MKY7"/>
<dbReference type="InterPro" id="IPR029052">
    <property type="entry name" value="Metallo-depent_PP-like"/>
</dbReference>
<dbReference type="InterPro" id="IPR052900">
    <property type="entry name" value="Phospholipid_Metab_Enz"/>
</dbReference>
<dbReference type="SUPFAM" id="SSF56300">
    <property type="entry name" value="Metallo-dependent phosphatases"/>
    <property type="match status" value="1"/>
</dbReference>
<feature type="domain" description="3-keto-alpha-glucoside-1,2-lyase/3-keto-2-hydroxy-glucal hydratase" evidence="1">
    <location>
        <begin position="89"/>
        <end position="270"/>
    </location>
</feature>
<dbReference type="InterPro" id="IPR018946">
    <property type="entry name" value="PhoD-like_MPP"/>
</dbReference>
<dbReference type="KEGG" id="rml:FF011L_43390"/>
<dbReference type="InterPro" id="IPR010496">
    <property type="entry name" value="AL/BT2_dom"/>
</dbReference>
<dbReference type="Proteomes" id="UP000320672">
    <property type="component" value="Chromosome"/>
</dbReference>
<evidence type="ECO:0000259" key="2">
    <source>
        <dbReference type="Pfam" id="PF09423"/>
    </source>
</evidence>
<dbReference type="Gene3D" id="3.60.21.70">
    <property type="entry name" value="PhoD-like phosphatase"/>
    <property type="match status" value="1"/>
</dbReference>
<sequence length="762" mass="85151">MGGQIALFRHERGWIRVSWAQLSSFVPFGGSSSMRLIGLVNCLWLLLVACGGVSANSCFADDPSKSGDPESKEISVVSPQDDWTKPSFWRTGKGKPVGEAWEFTDGEVRLVKPRTGDGNILSPPLPQNFELAWDWKISPKTNSGLKYRVRKFGSRYLGVEYQIIDEAIPLKNPSNGSTASIYDLKAPALDKPLKPAGEWNHARVVVRGTHLQHFLNGKLVAETSTVGTAWDAIYARSKFFEESGFAQPRDGDRVMLTDHGGKAAYKNFQLTVLPAPTESPVASPVEGPFLANGMRNSWADQNSIVLWTRTTKNPEAKMDGLPFVKLSNSKAKKLAKGTDATKLLAAQLPGGAELDQMLGACPGIAGEVRLTYFPKLKRYDSKTTEWKTTVSENDFTAQWALENLKPGTEYAAIVEARPLTKDGVPAEALSAVLRGGFETAPEASSEKEVRFCMTTCHDFIRRDDGDLGHKIYPAFEQIGPDFVVHAGDIEYYDKPDPWAMTKELMRFKWQRIFALPNNRRFYANHTTYFIKDDHDTLKNDCWPGERYGSVSFEEGVQLFNEEQFPSHQPRYQTVSWGKHAQMWILEGRDFRSPNTMPDGPEKTILGKTQKEWLLQTLKDSDATFKLLFSPTPIVGPDRDNKSDNHANDNFVHEGDELREAFEEIDGLIIFCGDRHWQYASNDEKSGLWEFGCGPGSADHELGWKPGDKRPSHQFLRVAGGFLSGRVEAKGKDGKPELTLRHHEVNGKQVSEFHFPVARSASE</sequence>
<evidence type="ECO:0000313" key="4">
    <source>
        <dbReference type="Proteomes" id="UP000320672"/>
    </source>
</evidence>
<evidence type="ECO:0000313" key="3">
    <source>
        <dbReference type="EMBL" id="QDS95542.1"/>
    </source>
</evidence>